<dbReference type="EMBL" id="MU856749">
    <property type="protein sequence ID" value="KAK3896371.1"/>
    <property type="molecule type" value="Genomic_DNA"/>
</dbReference>
<gene>
    <name evidence="2" type="ORF">C8A05DRAFT_40120</name>
</gene>
<sequence>MHFTTSFLGYIAPVLLLAASSAFQLQDRCNAAVLLARDLAARYTAAAAAVNTDAPGVVARAPEAELEPENEGHELHSR</sequence>
<dbReference type="AlphaFoldDB" id="A0AAN6M7P8"/>
<reference evidence="2" key="2">
    <citation type="submission" date="2023-05" db="EMBL/GenBank/DDBJ databases">
        <authorList>
            <consortium name="Lawrence Berkeley National Laboratory"/>
            <person name="Steindorff A."/>
            <person name="Hensen N."/>
            <person name="Bonometti L."/>
            <person name="Westerberg I."/>
            <person name="Brannstrom I.O."/>
            <person name="Guillou S."/>
            <person name="Cros-Aarteil S."/>
            <person name="Calhoun S."/>
            <person name="Haridas S."/>
            <person name="Kuo A."/>
            <person name="Mondo S."/>
            <person name="Pangilinan J."/>
            <person name="Riley R."/>
            <person name="Labutti K."/>
            <person name="Andreopoulos B."/>
            <person name="Lipzen A."/>
            <person name="Chen C."/>
            <person name="Yanf M."/>
            <person name="Daum C."/>
            <person name="Ng V."/>
            <person name="Clum A."/>
            <person name="Ohm R."/>
            <person name="Martin F."/>
            <person name="Silar P."/>
            <person name="Natvig D."/>
            <person name="Lalanne C."/>
            <person name="Gautier V."/>
            <person name="Ament-Velasquez S.L."/>
            <person name="Kruys A."/>
            <person name="Hutchinson M.I."/>
            <person name="Powell A.J."/>
            <person name="Barry K."/>
            <person name="Miller A.N."/>
            <person name="Grigoriev I.V."/>
            <person name="Debuchy R."/>
            <person name="Gladieux P."/>
            <person name="Thoren M.H."/>
            <person name="Johannesson H."/>
        </authorList>
    </citation>
    <scope>NUCLEOTIDE SEQUENCE</scope>
    <source>
        <strain evidence="2">CBS 103.79</strain>
    </source>
</reference>
<protein>
    <submittedName>
        <fullName evidence="2">Uncharacterized protein</fullName>
    </submittedName>
</protein>
<evidence type="ECO:0000313" key="2">
    <source>
        <dbReference type="EMBL" id="KAK3896371.1"/>
    </source>
</evidence>
<feature type="non-terminal residue" evidence="2">
    <location>
        <position position="78"/>
    </location>
</feature>
<keyword evidence="1" id="KW-0732">Signal</keyword>
<accession>A0AAN6M7P8</accession>
<feature type="chain" id="PRO_5042981218" evidence="1">
    <location>
        <begin position="23"/>
        <end position="78"/>
    </location>
</feature>
<organism evidence="2 3">
    <name type="scientific">Staphylotrichum tortipilum</name>
    <dbReference type="NCBI Taxonomy" id="2831512"/>
    <lineage>
        <taxon>Eukaryota</taxon>
        <taxon>Fungi</taxon>
        <taxon>Dikarya</taxon>
        <taxon>Ascomycota</taxon>
        <taxon>Pezizomycotina</taxon>
        <taxon>Sordariomycetes</taxon>
        <taxon>Sordariomycetidae</taxon>
        <taxon>Sordariales</taxon>
        <taxon>Chaetomiaceae</taxon>
        <taxon>Staphylotrichum</taxon>
    </lineage>
</organism>
<dbReference type="Proteomes" id="UP001303889">
    <property type="component" value="Unassembled WGS sequence"/>
</dbReference>
<comment type="caution">
    <text evidence="2">The sequence shown here is derived from an EMBL/GenBank/DDBJ whole genome shotgun (WGS) entry which is preliminary data.</text>
</comment>
<proteinExistence type="predicted"/>
<feature type="signal peptide" evidence="1">
    <location>
        <begin position="1"/>
        <end position="22"/>
    </location>
</feature>
<keyword evidence="3" id="KW-1185">Reference proteome</keyword>
<evidence type="ECO:0000313" key="3">
    <source>
        <dbReference type="Proteomes" id="UP001303889"/>
    </source>
</evidence>
<reference evidence="2" key="1">
    <citation type="journal article" date="2023" name="Mol. Phylogenet. Evol.">
        <title>Genome-scale phylogeny and comparative genomics of the fungal order Sordariales.</title>
        <authorList>
            <person name="Hensen N."/>
            <person name="Bonometti L."/>
            <person name="Westerberg I."/>
            <person name="Brannstrom I.O."/>
            <person name="Guillou S."/>
            <person name="Cros-Aarteil S."/>
            <person name="Calhoun S."/>
            <person name="Haridas S."/>
            <person name="Kuo A."/>
            <person name="Mondo S."/>
            <person name="Pangilinan J."/>
            <person name="Riley R."/>
            <person name="LaButti K."/>
            <person name="Andreopoulos B."/>
            <person name="Lipzen A."/>
            <person name="Chen C."/>
            <person name="Yan M."/>
            <person name="Daum C."/>
            <person name="Ng V."/>
            <person name="Clum A."/>
            <person name="Steindorff A."/>
            <person name="Ohm R.A."/>
            <person name="Martin F."/>
            <person name="Silar P."/>
            <person name="Natvig D.O."/>
            <person name="Lalanne C."/>
            <person name="Gautier V."/>
            <person name="Ament-Velasquez S.L."/>
            <person name="Kruys A."/>
            <person name="Hutchinson M.I."/>
            <person name="Powell A.J."/>
            <person name="Barry K."/>
            <person name="Miller A.N."/>
            <person name="Grigoriev I.V."/>
            <person name="Debuchy R."/>
            <person name="Gladieux P."/>
            <person name="Hiltunen Thoren M."/>
            <person name="Johannesson H."/>
        </authorList>
    </citation>
    <scope>NUCLEOTIDE SEQUENCE</scope>
    <source>
        <strain evidence="2">CBS 103.79</strain>
    </source>
</reference>
<evidence type="ECO:0000256" key="1">
    <source>
        <dbReference type="SAM" id="SignalP"/>
    </source>
</evidence>
<name>A0AAN6M7P8_9PEZI</name>